<gene>
    <name evidence="9" type="ORF">BN1723_000891</name>
</gene>
<feature type="compositionally biased region" description="Low complexity" evidence="7">
    <location>
        <begin position="1230"/>
        <end position="1254"/>
    </location>
</feature>
<dbReference type="GO" id="GO:0051642">
    <property type="term" value="P:centrosome localization"/>
    <property type="evidence" value="ECO:0007669"/>
    <property type="project" value="TreeGrafter"/>
</dbReference>
<comment type="subcellular location">
    <subcellularLocation>
        <location evidence="1">Cytoplasm</location>
        <location evidence="1">Cytoskeleton</location>
    </subcellularLocation>
</comment>
<dbReference type="PANTHER" id="PTHR10921">
    <property type="entry name" value="NUCLEAR DISTRIBUTION PROTEIN NUDE HOMOLOG 1"/>
    <property type="match status" value="1"/>
</dbReference>
<evidence type="ECO:0000256" key="5">
    <source>
        <dbReference type="ARBA" id="ARBA00023054"/>
    </source>
</evidence>
<evidence type="ECO:0000256" key="7">
    <source>
        <dbReference type="SAM" id="MobiDB-lite"/>
    </source>
</evidence>
<evidence type="ECO:0000256" key="1">
    <source>
        <dbReference type="ARBA" id="ARBA00004245"/>
    </source>
</evidence>
<evidence type="ECO:0000313" key="10">
    <source>
        <dbReference type="Proteomes" id="UP000045706"/>
    </source>
</evidence>
<dbReference type="InterPro" id="IPR006964">
    <property type="entry name" value="NUDE_dom"/>
</dbReference>
<keyword evidence="3" id="KW-0963">Cytoplasm</keyword>
<evidence type="ECO:0000256" key="2">
    <source>
        <dbReference type="ARBA" id="ARBA00007429"/>
    </source>
</evidence>
<dbReference type="GO" id="GO:0005871">
    <property type="term" value="C:kinesin complex"/>
    <property type="evidence" value="ECO:0007669"/>
    <property type="project" value="TreeGrafter"/>
</dbReference>
<evidence type="ECO:0000256" key="3">
    <source>
        <dbReference type="ARBA" id="ARBA00022490"/>
    </source>
</evidence>
<feature type="non-terminal residue" evidence="9">
    <location>
        <position position="1"/>
    </location>
</feature>
<dbReference type="Gene3D" id="6.10.250.1080">
    <property type="match status" value="1"/>
</dbReference>
<dbReference type="Pfam" id="PF04880">
    <property type="entry name" value="NUDE_C"/>
    <property type="match status" value="1"/>
</dbReference>
<dbReference type="GO" id="GO:0000132">
    <property type="term" value="P:establishment of mitotic spindle orientation"/>
    <property type="evidence" value="ECO:0007669"/>
    <property type="project" value="TreeGrafter"/>
</dbReference>
<feature type="region of interest" description="Disordered" evidence="7">
    <location>
        <begin position="329"/>
        <end position="354"/>
    </location>
</feature>
<sequence length="1374" mass="149546">GQINFLHTIVVLSSKEVDLYEIHLLLSREKITSIVMCHVGDILCFFCDTKIATNALIQRCEAYALKCFGLQELEKEGVQTHWQDFSCFLPRDTPVPVFDYEECPFKRVGSFKVYDYPCPNPACKKSLTQPSANKIPRTTLRNCDWVSNFYAPGLMPIVQWFNTYLTNYNERNNIHRQLIAPHAVNPHMTPLETIAGPVYRDLTAEELVKHTMGQEGNFSDGMTGTHADSITVKSIPVADVICDDDGSLFGDDGQDTNFASITSSEPEAVINSSTTKYYPDPRPDWGCSEFLPESSRWRFWGSGVSQLALPTGGTNNVTVVTSVQNYEGYSKDGKKTTKSKKKGRNSVDSAAANKRQQALLKSLAESEAARMRKNGAAAAANSTTVQFSGSVSPVKCPRTFSPDLMVQADMKENPGNYITEPHANRSSAQPRGFNVVVATAFNSSNVQGSISHSMAPIQSNKGFINNPSAQGHATTSETHDYPIVPPRFHQGSNQVINCPPQHLQGNSLQHDRGSHHGYNSSPAGVHPAMNLDGQQHNNNLFCHGGVANNYNSHPEGGFINTPIQHNFSARGEQNVPHDAANAVGMDTTNSDIAIDPRLWEASQVAYLNDTTDAQLASMGFVRANALPTPQSAERLTANTSQYPESNVGTWVQQNSPTYGSSSSGGCISPFKGHHIGTAQGDIDDHAGDTADLGTKQQPSRRTSKKRKSSKASCLDLYGPTTEQPPPMMTEAMREALVSQGSGGAIAPVASMVQPVVAAEASIVEDRAQMERTELVRMIQEEQRIFQEQQKADWEAFELRIQHILQGHGGQESSKELEQELEKDIEQAEKRERGLQEKAESLAFEVEEWKAKCKQSKAEANAAQNLLEKEVTTLRDANRSLTMKLRDIEVANDDFERQARNTTSSLEDLESKYNVAIERGVLMEEEIKLADRERETLRIEAQRLREELSDLKIEAELLQDKIKKQEDRHLSHISTDMSTLESPTFDKTIDASPNSTASSPLITTPPDTAQLRASKALHSHDPPSPPMSDVSAPAPSARKPATKPVAKTPAPSTRKSRLPSADHSITPKPRSNFASSTTSRPVGRSVTATSATRTPAPRTTARAASHRIPASNSLTHIRSLTAQMQRLEARVQSARSRLPAPVNTPPRASPRSSVNGSSNVPSTVTIRSRKRTIGSSSATSSIVGDEPTPTNPRNSTHSTSTTGSRHMSRPSASGISRLSFGPLPNRNPPGADSDASISRPSSRASLSSYARPASRTEMIPPPRPMSRSSLSGARTPLGRPRSSIGMHGHSASISRIDMDEADEDAAAAGELRTPSRRGTYSRFDTDGGASSIPMPGRRQSGSGPSTRRTSSGVDLRASVRRSAVGAPESLEEETY</sequence>
<feature type="compositionally biased region" description="Low complexity" evidence="7">
    <location>
        <begin position="1086"/>
        <end position="1102"/>
    </location>
</feature>
<feature type="compositionally biased region" description="Polar residues" evidence="7">
    <location>
        <begin position="1109"/>
        <end position="1123"/>
    </location>
</feature>
<protein>
    <recommendedName>
        <fullName evidence="8">NUDE domain-containing protein</fullName>
    </recommendedName>
</protein>
<feature type="compositionally biased region" description="Polar residues" evidence="7">
    <location>
        <begin position="1172"/>
        <end position="1181"/>
    </location>
</feature>
<keyword evidence="5" id="KW-0175">Coiled coil</keyword>
<keyword evidence="6" id="KW-0206">Cytoskeleton</keyword>
<name>A0A0G4ND20_VERLO</name>
<feature type="compositionally biased region" description="Polar residues" evidence="7">
    <location>
        <begin position="990"/>
        <end position="1006"/>
    </location>
</feature>
<feature type="compositionally biased region" description="Low complexity" evidence="7">
    <location>
        <begin position="1194"/>
        <end position="1203"/>
    </location>
</feature>
<dbReference type="GO" id="GO:0000776">
    <property type="term" value="C:kinetochore"/>
    <property type="evidence" value="ECO:0007669"/>
    <property type="project" value="TreeGrafter"/>
</dbReference>
<feature type="region of interest" description="Disordered" evidence="7">
    <location>
        <begin position="964"/>
        <end position="1374"/>
    </location>
</feature>
<proteinExistence type="inferred from homology"/>
<feature type="domain" description="NUDE" evidence="8">
    <location>
        <begin position="904"/>
        <end position="1072"/>
    </location>
</feature>
<dbReference type="GO" id="GO:0007020">
    <property type="term" value="P:microtubule nucleation"/>
    <property type="evidence" value="ECO:0007669"/>
    <property type="project" value="TreeGrafter"/>
</dbReference>
<organism evidence="9 10">
    <name type="scientific">Verticillium longisporum</name>
    <name type="common">Verticillium dahliae var. longisporum</name>
    <dbReference type="NCBI Taxonomy" id="100787"/>
    <lineage>
        <taxon>Eukaryota</taxon>
        <taxon>Fungi</taxon>
        <taxon>Dikarya</taxon>
        <taxon>Ascomycota</taxon>
        <taxon>Pezizomycotina</taxon>
        <taxon>Sordariomycetes</taxon>
        <taxon>Hypocreomycetidae</taxon>
        <taxon>Glomerellales</taxon>
        <taxon>Plectosphaerellaceae</taxon>
        <taxon>Verticillium</taxon>
    </lineage>
</organism>
<dbReference type="Proteomes" id="UP000045706">
    <property type="component" value="Unassembled WGS sequence"/>
</dbReference>
<dbReference type="GO" id="GO:0005874">
    <property type="term" value="C:microtubule"/>
    <property type="evidence" value="ECO:0007669"/>
    <property type="project" value="UniProtKB-KW"/>
</dbReference>
<dbReference type="EMBL" id="CVQI01033939">
    <property type="protein sequence ID" value="CRK44205.1"/>
    <property type="molecule type" value="Genomic_DNA"/>
</dbReference>
<feature type="compositionally biased region" description="Low complexity" evidence="7">
    <location>
        <begin position="1026"/>
        <end position="1052"/>
    </location>
</feature>
<feature type="compositionally biased region" description="Polar residues" evidence="7">
    <location>
        <begin position="971"/>
        <end position="981"/>
    </location>
</feature>
<dbReference type="PANTHER" id="PTHR10921:SF1">
    <property type="entry name" value="NUCLEAR DISTRIBUTION PROTEIN NUDE HOMOLOG"/>
    <property type="match status" value="1"/>
</dbReference>
<feature type="compositionally biased region" description="Polar residues" evidence="7">
    <location>
        <begin position="1149"/>
        <end position="1165"/>
    </location>
</feature>
<reference evidence="10" key="1">
    <citation type="submission" date="2015-05" db="EMBL/GenBank/DDBJ databases">
        <authorList>
            <person name="Fogelqvist Johan"/>
        </authorList>
    </citation>
    <scope>NUCLEOTIDE SEQUENCE [LARGE SCALE GENOMIC DNA]</scope>
</reference>
<dbReference type="InterPro" id="IPR033494">
    <property type="entry name" value="NUDE"/>
</dbReference>
<keyword evidence="4" id="KW-0493">Microtubule</keyword>
<dbReference type="GO" id="GO:0047496">
    <property type="term" value="P:vesicle transport along microtubule"/>
    <property type="evidence" value="ECO:0007669"/>
    <property type="project" value="TreeGrafter"/>
</dbReference>
<dbReference type="GO" id="GO:0008017">
    <property type="term" value="F:microtubule binding"/>
    <property type="evidence" value="ECO:0007669"/>
    <property type="project" value="InterPro"/>
</dbReference>
<feature type="region of interest" description="Disordered" evidence="7">
    <location>
        <begin position="676"/>
        <end position="725"/>
    </location>
</feature>
<dbReference type="GO" id="GO:0007059">
    <property type="term" value="P:chromosome segregation"/>
    <property type="evidence" value="ECO:0007669"/>
    <property type="project" value="TreeGrafter"/>
</dbReference>
<comment type="similarity">
    <text evidence="2">Belongs to the nudE family.</text>
</comment>
<accession>A0A0G4ND20</accession>
<evidence type="ECO:0000256" key="6">
    <source>
        <dbReference type="ARBA" id="ARBA00023212"/>
    </source>
</evidence>
<feature type="compositionally biased region" description="Low complexity" evidence="7">
    <location>
        <begin position="1334"/>
        <end position="1351"/>
    </location>
</feature>
<evidence type="ECO:0000256" key="4">
    <source>
        <dbReference type="ARBA" id="ARBA00022701"/>
    </source>
</evidence>
<evidence type="ECO:0000313" key="9">
    <source>
        <dbReference type="EMBL" id="CRK44205.1"/>
    </source>
</evidence>
<evidence type="ECO:0000259" key="8">
    <source>
        <dbReference type="Pfam" id="PF04880"/>
    </source>
</evidence>